<feature type="region of interest" description="Disordered" evidence="1">
    <location>
        <begin position="402"/>
        <end position="448"/>
    </location>
</feature>
<feature type="region of interest" description="Disordered" evidence="1">
    <location>
        <begin position="470"/>
        <end position="491"/>
    </location>
</feature>
<dbReference type="InterPro" id="IPR053221">
    <property type="entry name" value="Burnettramic_acid_biosynth"/>
</dbReference>
<accession>A0A3D8SA41</accession>
<name>A0A3D8SA41_9HELO</name>
<sequence>MGRLVRLLGSGIGLASEAYEKRKSSSQVPTQASVASSSRAAPQLDDSPPQYVEVSDEHADQLIATGKAVPAGSESEKKSAHEENDEDDDDSLSEDSDEEHWELDEALETVQSSHDDREINLTEAQIADDFTRSHPPPAYSPTSPKAKLPYPVIIPQRRPRNKKRGFVRAYAPALADCGVDQAAFLNFLESFDSSSKASPWLQVINIAAMGVGFVPSPIAMGVGAAVQICVGVAMELQARTRSNSFLDQINREYFQPRGLFCLVMTYKPESSATHETVDITKTIHKSMNPSTGMAGQLGKLKLSSGKTYGELEMPEAAPLIFPDLDRIAADNSAEGIKKQNKLKSTQSFVADYFDKRARAQYAHENPQASLAVNNAGSSFTSRYADPNHPASSGSLVALITGGAVNPKARKQERRDARRAYKDERRIRRGREPRGPRRSRRNGKREGVIRKMLTPDVLYLMVVNLPTEEAMEGARSTLDHEETQKQGQGSRS</sequence>
<keyword evidence="3" id="KW-1185">Reference proteome</keyword>
<dbReference type="PANTHER" id="PTHR38887:SF1">
    <property type="entry name" value="RAS MODIFICATION PROTEIN ERF4"/>
    <property type="match status" value="1"/>
</dbReference>
<dbReference type="OrthoDB" id="3433125at2759"/>
<evidence type="ECO:0000313" key="3">
    <source>
        <dbReference type="Proteomes" id="UP000256328"/>
    </source>
</evidence>
<feature type="compositionally biased region" description="Acidic residues" evidence="1">
    <location>
        <begin position="83"/>
        <end position="101"/>
    </location>
</feature>
<feature type="compositionally biased region" description="Polar residues" evidence="1">
    <location>
        <begin position="25"/>
        <end position="40"/>
    </location>
</feature>
<reference evidence="2 3" key="1">
    <citation type="journal article" date="2018" name="IMA Fungus">
        <title>IMA Genome-F 9: Draft genome sequence of Annulohypoxylon stygium, Aspergillus mulundensis, Berkeleyomyces basicola (syn. Thielaviopsis basicola), Ceratocystis smalleyi, two Cercospora beticola strains, Coleophoma cylindrospora, Fusarium fracticaudum, Phialophora cf. hyalina, and Morchella septimelata.</title>
        <authorList>
            <person name="Wingfield B.D."/>
            <person name="Bills G.F."/>
            <person name="Dong Y."/>
            <person name="Huang W."/>
            <person name="Nel W.J."/>
            <person name="Swalarsk-Parry B.S."/>
            <person name="Vaghefi N."/>
            <person name="Wilken P.M."/>
            <person name="An Z."/>
            <person name="de Beer Z.W."/>
            <person name="De Vos L."/>
            <person name="Chen L."/>
            <person name="Duong T.A."/>
            <person name="Gao Y."/>
            <person name="Hammerbacher A."/>
            <person name="Kikkert J.R."/>
            <person name="Li Y."/>
            <person name="Li H."/>
            <person name="Li K."/>
            <person name="Li Q."/>
            <person name="Liu X."/>
            <person name="Ma X."/>
            <person name="Naidoo K."/>
            <person name="Pethybridge S.J."/>
            <person name="Sun J."/>
            <person name="Steenkamp E.T."/>
            <person name="van der Nest M.A."/>
            <person name="van Wyk S."/>
            <person name="Wingfield M.J."/>
            <person name="Xiong C."/>
            <person name="Yue Q."/>
            <person name="Zhang X."/>
        </authorList>
    </citation>
    <scope>NUCLEOTIDE SEQUENCE [LARGE SCALE GENOMIC DNA]</scope>
    <source>
        <strain evidence="2 3">BP5796</strain>
    </source>
</reference>
<proteinExistence type="predicted"/>
<organism evidence="2 3">
    <name type="scientific">Coleophoma crateriformis</name>
    <dbReference type="NCBI Taxonomy" id="565419"/>
    <lineage>
        <taxon>Eukaryota</taxon>
        <taxon>Fungi</taxon>
        <taxon>Dikarya</taxon>
        <taxon>Ascomycota</taxon>
        <taxon>Pezizomycotina</taxon>
        <taxon>Leotiomycetes</taxon>
        <taxon>Helotiales</taxon>
        <taxon>Dermateaceae</taxon>
        <taxon>Coleophoma</taxon>
    </lineage>
</organism>
<dbReference type="EMBL" id="PDLN01000006">
    <property type="protein sequence ID" value="RDW82991.1"/>
    <property type="molecule type" value="Genomic_DNA"/>
</dbReference>
<feature type="region of interest" description="Disordered" evidence="1">
    <location>
        <begin position="125"/>
        <end position="149"/>
    </location>
</feature>
<comment type="caution">
    <text evidence="2">The sequence shown here is derived from an EMBL/GenBank/DDBJ whole genome shotgun (WGS) entry which is preliminary data.</text>
</comment>
<gene>
    <name evidence="2" type="ORF">BP5796_04482</name>
</gene>
<dbReference type="Proteomes" id="UP000256328">
    <property type="component" value="Unassembled WGS sequence"/>
</dbReference>
<feature type="compositionally biased region" description="Basic and acidic residues" evidence="1">
    <location>
        <begin position="412"/>
        <end position="434"/>
    </location>
</feature>
<dbReference type="PANTHER" id="PTHR38887">
    <property type="entry name" value="CHROMOSOME 21, WHOLE GENOME SHOTGUN SEQUENCE"/>
    <property type="match status" value="1"/>
</dbReference>
<evidence type="ECO:0000313" key="2">
    <source>
        <dbReference type="EMBL" id="RDW82991.1"/>
    </source>
</evidence>
<protein>
    <submittedName>
        <fullName evidence="2">Uncharacterized protein</fullName>
    </submittedName>
</protein>
<evidence type="ECO:0000256" key="1">
    <source>
        <dbReference type="SAM" id="MobiDB-lite"/>
    </source>
</evidence>
<feature type="region of interest" description="Disordered" evidence="1">
    <location>
        <begin position="19"/>
        <end position="101"/>
    </location>
</feature>
<dbReference type="AlphaFoldDB" id="A0A3D8SA41"/>